<organism evidence="1 2">
    <name type="scientific">Amycolatopsis decaplanina DSM 44594</name>
    <dbReference type="NCBI Taxonomy" id="1284240"/>
    <lineage>
        <taxon>Bacteria</taxon>
        <taxon>Bacillati</taxon>
        <taxon>Actinomycetota</taxon>
        <taxon>Actinomycetes</taxon>
        <taxon>Pseudonocardiales</taxon>
        <taxon>Pseudonocardiaceae</taxon>
        <taxon>Amycolatopsis</taxon>
    </lineage>
</organism>
<dbReference type="EMBL" id="AOHO01000028">
    <property type="protein sequence ID" value="EME63506.1"/>
    <property type="molecule type" value="Genomic_DNA"/>
</dbReference>
<dbReference type="Proteomes" id="UP000054226">
    <property type="component" value="Unassembled WGS sequence"/>
</dbReference>
<evidence type="ECO:0000313" key="1">
    <source>
        <dbReference type="EMBL" id="EME63506.1"/>
    </source>
</evidence>
<dbReference type="AlphaFoldDB" id="M2XR62"/>
<evidence type="ECO:0000313" key="2">
    <source>
        <dbReference type="Proteomes" id="UP000054226"/>
    </source>
</evidence>
<reference evidence="1 2" key="1">
    <citation type="journal article" date="2013" name="Genome Announc.">
        <title>Draft Genome Sequence of Amycolatopsis decaplanina Strain DSM 44594T.</title>
        <authorList>
            <person name="Kaur N."/>
            <person name="Kumar S."/>
            <person name="Bala M."/>
            <person name="Raghava G.P."/>
            <person name="Mayilraj S."/>
        </authorList>
    </citation>
    <scope>NUCLEOTIDE SEQUENCE [LARGE SCALE GENOMIC DNA]</scope>
    <source>
        <strain evidence="1 2">DSM 44594</strain>
    </source>
</reference>
<dbReference type="PATRIC" id="fig|1284240.4.peg.1295"/>
<gene>
    <name evidence="1" type="ORF">H074_06402</name>
</gene>
<keyword evidence="2" id="KW-1185">Reference proteome</keyword>
<protein>
    <submittedName>
        <fullName evidence="1">Transposase</fullName>
    </submittedName>
</protein>
<accession>M2XR62</accession>
<name>M2XR62_9PSEU</name>
<comment type="caution">
    <text evidence="1">The sequence shown here is derived from an EMBL/GenBank/DDBJ whole genome shotgun (WGS) entry which is preliminary data.</text>
</comment>
<proteinExistence type="predicted"/>
<sequence length="64" mass="6966">MACSSAWLAMLVRFDDDLVGEATRIGNRIRGLLTGIHPALERAIGPRISHPAVLEILSRWTSGP</sequence>